<gene>
    <name evidence="1" type="ORF">NUH29_09980</name>
</gene>
<organism evidence="1 2">
    <name type="scientific">Protaetiibacter mangrovi</name>
    <dbReference type="NCBI Taxonomy" id="2970926"/>
    <lineage>
        <taxon>Bacteria</taxon>
        <taxon>Bacillati</taxon>
        <taxon>Actinomycetota</taxon>
        <taxon>Actinomycetes</taxon>
        <taxon>Micrococcales</taxon>
        <taxon>Microbacteriaceae</taxon>
        <taxon>Protaetiibacter</taxon>
    </lineage>
</organism>
<name>A0ABT1ZGN2_9MICO</name>
<dbReference type="RefSeq" id="WP_258798959.1">
    <property type="nucleotide sequence ID" value="NZ_JANTHX010000007.1"/>
</dbReference>
<dbReference type="InterPro" id="IPR014729">
    <property type="entry name" value="Rossmann-like_a/b/a_fold"/>
</dbReference>
<reference evidence="1 2" key="1">
    <citation type="submission" date="2022-08" db="EMBL/GenBank/DDBJ databases">
        <authorList>
            <person name="Li F."/>
        </authorList>
    </citation>
    <scope>NUCLEOTIDE SEQUENCE [LARGE SCALE GENOMIC DNA]</scope>
    <source>
        <strain evidence="1 2">10F1B-8-1</strain>
    </source>
</reference>
<evidence type="ECO:0000313" key="1">
    <source>
        <dbReference type="EMBL" id="MCS0499877.1"/>
    </source>
</evidence>
<dbReference type="Proteomes" id="UP001205337">
    <property type="component" value="Unassembled WGS sequence"/>
</dbReference>
<dbReference type="SUPFAM" id="SSF52402">
    <property type="entry name" value="Adenine nucleotide alpha hydrolases-like"/>
    <property type="match status" value="1"/>
</dbReference>
<accession>A0ABT1ZGN2</accession>
<dbReference type="Gene3D" id="3.40.50.620">
    <property type="entry name" value="HUPs"/>
    <property type="match status" value="1"/>
</dbReference>
<comment type="caution">
    <text evidence="1">The sequence shown here is derived from an EMBL/GenBank/DDBJ whole genome shotgun (WGS) entry which is preliminary data.</text>
</comment>
<dbReference type="EMBL" id="JANTHX010000007">
    <property type="protein sequence ID" value="MCS0499877.1"/>
    <property type="molecule type" value="Genomic_DNA"/>
</dbReference>
<proteinExistence type="predicted"/>
<sequence>MTHVFEVLPSGTPSEVGGAGQIVWPVSPGTAGSITTTLQWGLAEFSAASGSTRDLFRIVAALYLADSLVEKPAVSLHRDLEVHVHVADSARWTEDVLNALVDLARWLTGDRWTVVIHQSAHASDATQVTSLGLDRIQLLSGGLDSLAGAVIGMKDGAAVGFVGARDYSTAVRHAQNLIAGALGADATYRLEELLLADASDRKNHGPRMRSLLFMVMAVLHAENDGAPEVWVPENGFTSINAPLDAGRGGTLTTRSTHPYTFALVNALLDSLSIEVAVVNPFSALTKGELVGQAKTELRSKRWAPVTAASYSCGRGNTQRFHADPNLNCGLCVACVVRRGSFIAAGMRDPSTYACDALSGGHRKDLVEARSRDIYSIREALAGGIPDVAILASGRWPGGTDFDAVIDLVHRGLEELRAVRLPRP</sequence>
<keyword evidence="2" id="KW-1185">Reference proteome</keyword>
<evidence type="ECO:0000313" key="2">
    <source>
        <dbReference type="Proteomes" id="UP001205337"/>
    </source>
</evidence>
<protein>
    <submittedName>
        <fullName evidence="1">7-cyano-7-deazaguanine synthase</fullName>
    </submittedName>
</protein>